<dbReference type="Gene3D" id="3.80.10.10">
    <property type="entry name" value="Ribonuclease Inhibitor"/>
    <property type="match status" value="1"/>
</dbReference>
<accession>I3EDR1</accession>
<dbReference type="EMBL" id="GL870883">
    <property type="protein sequence ID" value="EIJ87358.1"/>
    <property type="molecule type" value="Genomic_DNA"/>
</dbReference>
<evidence type="ECO:0000313" key="1">
    <source>
        <dbReference type="EMBL" id="EIJ87358.1"/>
    </source>
</evidence>
<dbReference type="InParanoid" id="I3EDR1"/>
<dbReference type="InterPro" id="IPR032675">
    <property type="entry name" value="LRR_dom_sf"/>
</dbReference>
<gene>
    <name evidence="1" type="ORF">NEQG_02481</name>
</gene>
<protein>
    <submittedName>
        <fullName evidence="1">Uncharacterized protein</fullName>
    </submittedName>
</protein>
<dbReference type="HOGENOM" id="CLU_774086_0_0_1"/>
<dbReference type="OMA" id="MEDIWIN"/>
<organism evidence="1 2">
    <name type="scientific">Nematocida parisii (strain ERTm3)</name>
    <name type="common">Nematode killer fungus</name>
    <dbReference type="NCBI Taxonomy" id="935791"/>
    <lineage>
        <taxon>Eukaryota</taxon>
        <taxon>Fungi</taxon>
        <taxon>Fungi incertae sedis</taxon>
        <taxon>Microsporidia</taxon>
        <taxon>Nematocida</taxon>
    </lineage>
</organism>
<evidence type="ECO:0000313" key="2">
    <source>
        <dbReference type="Proteomes" id="UP000002872"/>
    </source>
</evidence>
<sequence length="337" mass="38475">MGSRESNYAQPLYNMLFSPIKTIKNNFSGVYKFPAPIRSRNPSVLVSEILLDIKPEIMRVSLDRFIEGHGAGIFLHKRAENAFRLEIFSRKTPITEYQQIYMSDLMLLLEMASAQKSISSLSIENMHLVCNLDSFSGNPLLENILSLTLTNVTSSNDAYEVNALIKFLALFPNLEILTFERCNLNFYNSSPAHNLNLPQSIVSLRISNSRDPSDADNLIKFLSFNMLQFLWLNNSGISTFSVITEEILYKKNFLYTLWIEKEKVLADISFDTSKCVTNSKLHVFFVKDIYKLKKSCISVNLQYLPDECTIYFLSKLVNGQPDNKKMAIASIIDSYTE</sequence>
<dbReference type="Proteomes" id="UP000002872">
    <property type="component" value="Unassembled WGS sequence"/>
</dbReference>
<proteinExistence type="predicted"/>
<reference evidence="1" key="1">
    <citation type="submission" date="2011-01" db="EMBL/GenBank/DDBJ databases">
        <title>The Genome Sequence of Nematocida parisii strain ERTm3.</title>
        <authorList>
            <consortium name="The Broad Institute Genome Sequencing Platform"/>
            <consortium name="The Broad Institute Genome Sequencing Center for Infectious Disease"/>
            <person name="Cuomo C."/>
            <person name="Troemel E."/>
            <person name="Young S.K."/>
            <person name="Zeng Q."/>
            <person name="Gargeya S."/>
            <person name="Fitzgerald M."/>
            <person name="Haas B."/>
            <person name="Abouelleil A."/>
            <person name="Alvarado L."/>
            <person name="Arachchi H.M."/>
            <person name="Berlin A."/>
            <person name="Chapman S.B."/>
            <person name="Gearin G."/>
            <person name="Goldberg J."/>
            <person name="Griggs A."/>
            <person name="Gujja S."/>
            <person name="Hansen M."/>
            <person name="Heiman D."/>
            <person name="Howarth C."/>
            <person name="Larimer J."/>
            <person name="Lui A."/>
            <person name="MacDonald P.J.P."/>
            <person name="McCowen C."/>
            <person name="Montmayeur A."/>
            <person name="Murphy C."/>
            <person name="Neiman D."/>
            <person name="Pearson M."/>
            <person name="Priest M."/>
            <person name="Roberts A."/>
            <person name="Saif S."/>
            <person name="Shea T."/>
            <person name="Sisk P."/>
            <person name="Stolte C."/>
            <person name="Sykes S."/>
            <person name="Wortman J."/>
            <person name="Nusbaum C."/>
            <person name="Birren B."/>
        </authorList>
    </citation>
    <scope>NUCLEOTIDE SEQUENCE</scope>
    <source>
        <strain evidence="1">ERTm3</strain>
    </source>
</reference>
<keyword evidence="2" id="KW-1185">Reference proteome</keyword>
<dbReference type="VEuPathDB" id="MicrosporidiaDB:NEQG_02481"/>
<dbReference type="AlphaFoldDB" id="I3EDR1"/>
<dbReference type="OrthoDB" id="2188925at2759"/>
<name>I3EDR1_NEMP3</name>